<accession>A0A7W7DQZ2</accession>
<reference evidence="1 2" key="1">
    <citation type="submission" date="2020-08" db="EMBL/GenBank/DDBJ databases">
        <title>Sequencing the genomes of 1000 actinobacteria strains.</title>
        <authorList>
            <person name="Klenk H.-P."/>
        </authorList>
    </citation>
    <scope>NUCLEOTIDE SEQUENCE [LARGE SCALE GENOMIC DNA]</scope>
    <source>
        <strain evidence="1 2">DSM 40483</strain>
    </source>
</reference>
<comment type="caution">
    <text evidence="1">The sequence shown here is derived from an EMBL/GenBank/DDBJ whole genome shotgun (WGS) entry which is preliminary data.</text>
</comment>
<sequence length="38" mass="4201">METADIAVPAAHCEIVYEIPIDRWPTVETEPESLECAA</sequence>
<name>A0A7W7DQZ2_9ACTN</name>
<gene>
    <name evidence="1" type="ORF">BJ965_005017</name>
</gene>
<dbReference type="Proteomes" id="UP000565089">
    <property type="component" value="Unassembled WGS sequence"/>
</dbReference>
<organism evidence="1 2">
    <name type="scientific">Streptomyces luteogriseus</name>
    <dbReference type="NCBI Taxonomy" id="68233"/>
    <lineage>
        <taxon>Bacteria</taxon>
        <taxon>Bacillati</taxon>
        <taxon>Actinomycetota</taxon>
        <taxon>Actinomycetes</taxon>
        <taxon>Kitasatosporales</taxon>
        <taxon>Streptomycetaceae</taxon>
        <taxon>Streptomyces</taxon>
    </lineage>
</organism>
<keyword evidence="2" id="KW-1185">Reference proteome</keyword>
<proteinExistence type="predicted"/>
<dbReference type="AlphaFoldDB" id="A0A7W7DQZ2"/>
<protein>
    <submittedName>
        <fullName evidence="1">Uncharacterized protein</fullName>
    </submittedName>
</protein>
<evidence type="ECO:0000313" key="2">
    <source>
        <dbReference type="Proteomes" id="UP000565089"/>
    </source>
</evidence>
<evidence type="ECO:0000313" key="1">
    <source>
        <dbReference type="EMBL" id="MBB4715135.1"/>
    </source>
</evidence>
<dbReference type="EMBL" id="JACHMS010000001">
    <property type="protein sequence ID" value="MBB4715135.1"/>
    <property type="molecule type" value="Genomic_DNA"/>
</dbReference>